<dbReference type="RefSeq" id="WP_323450748.1">
    <property type="nucleotide sequence ID" value="NZ_BSBI01000016.1"/>
</dbReference>
<evidence type="ECO:0000256" key="1">
    <source>
        <dbReference type="SAM" id="MobiDB-lite"/>
    </source>
</evidence>
<dbReference type="GO" id="GO:0016787">
    <property type="term" value="F:hydrolase activity"/>
    <property type="evidence" value="ECO:0007669"/>
    <property type="project" value="UniProtKB-KW"/>
</dbReference>
<dbReference type="SUPFAM" id="SSF53474">
    <property type="entry name" value="alpha/beta-Hydrolases"/>
    <property type="match status" value="1"/>
</dbReference>
<dbReference type="Proteomes" id="UP001291653">
    <property type="component" value="Unassembled WGS sequence"/>
</dbReference>
<gene>
    <name evidence="3" type="ORF">SYYSPA8_30780</name>
</gene>
<name>A0ABQ5P861_9ACTN</name>
<dbReference type="InterPro" id="IPR029058">
    <property type="entry name" value="AB_hydrolase_fold"/>
</dbReference>
<dbReference type="Gene3D" id="3.40.50.1820">
    <property type="entry name" value="alpha/beta hydrolase"/>
    <property type="match status" value="1"/>
</dbReference>
<sequence>MTEPEPEPQPQPLRVPMTVVSADGTPLACERTGEGPPVVLVGGGLSHKGMFDRLTDALSGRFTVVTYDRRGRGGSGGGGGGEPGQYSIDRETEDLTAVVGALDGPVSVFANCTGGIITVRAATRGLPLARLALYEPPYGAPPNPPGYLDRLRRLVARGRRAEAVTLFWRESVRFDEDVIERLTAHRAWETFLDLAPTLVHDGVISERHAAIPRDALHRITAPVLVLGGSLSPRWIQDTCTTLARRIPEARYTRIRGEGHVFPQEAAAPLLRDFFLS</sequence>
<dbReference type="InterPro" id="IPR050471">
    <property type="entry name" value="AB_hydrolase"/>
</dbReference>
<evidence type="ECO:0000313" key="3">
    <source>
        <dbReference type="EMBL" id="GLF98775.1"/>
    </source>
</evidence>
<comment type="caution">
    <text evidence="3">The sequence shown here is derived from an EMBL/GenBank/DDBJ whole genome shotgun (WGS) entry which is preliminary data.</text>
</comment>
<dbReference type="PANTHER" id="PTHR43433">
    <property type="entry name" value="HYDROLASE, ALPHA/BETA FOLD FAMILY PROTEIN"/>
    <property type="match status" value="1"/>
</dbReference>
<accession>A0ABQ5P861</accession>
<evidence type="ECO:0000259" key="2">
    <source>
        <dbReference type="Pfam" id="PF12697"/>
    </source>
</evidence>
<protein>
    <submittedName>
        <fullName evidence="3">Alpha/beta hydrolase</fullName>
    </submittedName>
</protein>
<keyword evidence="3" id="KW-0378">Hydrolase</keyword>
<feature type="region of interest" description="Disordered" evidence="1">
    <location>
        <begin position="67"/>
        <end position="86"/>
    </location>
</feature>
<dbReference type="InterPro" id="IPR000073">
    <property type="entry name" value="AB_hydrolase_1"/>
</dbReference>
<proteinExistence type="predicted"/>
<feature type="compositionally biased region" description="Gly residues" evidence="1">
    <location>
        <begin position="73"/>
        <end position="83"/>
    </location>
</feature>
<dbReference type="EMBL" id="BSBI01000016">
    <property type="protein sequence ID" value="GLF98775.1"/>
    <property type="molecule type" value="Genomic_DNA"/>
</dbReference>
<feature type="domain" description="AB hydrolase-1" evidence="2">
    <location>
        <begin position="38"/>
        <end position="267"/>
    </location>
</feature>
<reference evidence="3 4" key="1">
    <citation type="submission" date="2022-10" db="EMBL/GenBank/DDBJ databases">
        <title>Draft genome sequence of Streptomyces sp. YSPA8.</title>
        <authorList>
            <person name="Moriuchi R."/>
            <person name="Dohra H."/>
            <person name="Yamamura H."/>
            <person name="Kodani S."/>
        </authorList>
    </citation>
    <scope>NUCLEOTIDE SEQUENCE [LARGE SCALE GENOMIC DNA]</scope>
    <source>
        <strain evidence="3 4">YSPA8</strain>
    </source>
</reference>
<evidence type="ECO:0000313" key="4">
    <source>
        <dbReference type="Proteomes" id="UP001291653"/>
    </source>
</evidence>
<organism evidence="3 4">
    <name type="scientific">Streptomyces yaizuensis</name>
    <dbReference type="NCBI Taxonomy" id="2989713"/>
    <lineage>
        <taxon>Bacteria</taxon>
        <taxon>Bacillati</taxon>
        <taxon>Actinomycetota</taxon>
        <taxon>Actinomycetes</taxon>
        <taxon>Kitasatosporales</taxon>
        <taxon>Streptomycetaceae</taxon>
        <taxon>Streptomyces</taxon>
    </lineage>
</organism>
<keyword evidence="4" id="KW-1185">Reference proteome</keyword>
<dbReference type="Pfam" id="PF12697">
    <property type="entry name" value="Abhydrolase_6"/>
    <property type="match status" value="1"/>
</dbReference>
<dbReference type="PANTHER" id="PTHR43433:SF5">
    <property type="entry name" value="AB HYDROLASE-1 DOMAIN-CONTAINING PROTEIN"/>
    <property type="match status" value="1"/>
</dbReference>